<evidence type="ECO:0000313" key="3">
    <source>
        <dbReference type="EMBL" id="CAB4222159.1"/>
    </source>
</evidence>
<accession>A0A6J5T3H4</accession>
<gene>
    <name evidence="2" type="ORF">UFOVP1256_1</name>
    <name evidence="3" type="ORF">UFOVP1643_23</name>
    <name evidence="1" type="ORF">UFOVP974_13</name>
</gene>
<organism evidence="3">
    <name type="scientific">uncultured Caudovirales phage</name>
    <dbReference type="NCBI Taxonomy" id="2100421"/>
    <lineage>
        <taxon>Viruses</taxon>
        <taxon>Duplodnaviria</taxon>
        <taxon>Heunggongvirae</taxon>
        <taxon>Uroviricota</taxon>
        <taxon>Caudoviricetes</taxon>
        <taxon>Peduoviridae</taxon>
        <taxon>Maltschvirus</taxon>
        <taxon>Maltschvirus maltsch</taxon>
    </lineage>
</organism>
<sequence>MTKAIEVNCTTGEVTERDLTAEELQAQADAQAQAEAERVAAEAEAAEKATAKAALLKRLGITADEAALLLA</sequence>
<dbReference type="EMBL" id="LR797202">
    <property type="protein sequence ID" value="CAB4194020.1"/>
    <property type="molecule type" value="Genomic_DNA"/>
</dbReference>
<evidence type="ECO:0000313" key="2">
    <source>
        <dbReference type="EMBL" id="CAB4194020.1"/>
    </source>
</evidence>
<proteinExistence type="predicted"/>
<name>A0A6J5T3H4_9CAUD</name>
<protein>
    <submittedName>
        <fullName evidence="3">Uncharacterized protein</fullName>
    </submittedName>
</protein>
<dbReference type="EMBL" id="LR796922">
    <property type="protein sequence ID" value="CAB4173851.1"/>
    <property type="molecule type" value="Genomic_DNA"/>
</dbReference>
<dbReference type="EMBL" id="LR797515">
    <property type="protein sequence ID" value="CAB4222159.1"/>
    <property type="molecule type" value="Genomic_DNA"/>
</dbReference>
<evidence type="ECO:0000313" key="1">
    <source>
        <dbReference type="EMBL" id="CAB4173851.1"/>
    </source>
</evidence>
<reference evidence="3" key="1">
    <citation type="submission" date="2020-05" db="EMBL/GenBank/DDBJ databases">
        <authorList>
            <person name="Chiriac C."/>
            <person name="Salcher M."/>
            <person name="Ghai R."/>
            <person name="Kavagutti S V."/>
        </authorList>
    </citation>
    <scope>NUCLEOTIDE SEQUENCE</scope>
</reference>